<organism evidence="1">
    <name type="scientific">marine sediment metagenome</name>
    <dbReference type="NCBI Taxonomy" id="412755"/>
    <lineage>
        <taxon>unclassified sequences</taxon>
        <taxon>metagenomes</taxon>
        <taxon>ecological metagenomes</taxon>
    </lineage>
</organism>
<feature type="non-terminal residue" evidence="1">
    <location>
        <position position="61"/>
    </location>
</feature>
<protein>
    <submittedName>
        <fullName evidence="1">Uncharacterized protein</fullName>
    </submittedName>
</protein>
<comment type="caution">
    <text evidence="1">The sequence shown here is derived from an EMBL/GenBank/DDBJ whole genome shotgun (WGS) entry which is preliminary data.</text>
</comment>
<dbReference type="EMBL" id="BARV01014175">
    <property type="protein sequence ID" value="GAI30015.1"/>
    <property type="molecule type" value="Genomic_DNA"/>
</dbReference>
<name>X1NTB8_9ZZZZ</name>
<accession>X1NTB8</accession>
<reference evidence="1" key="1">
    <citation type="journal article" date="2014" name="Front. Microbiol.">
        <title>High frequency of phylogenetically diverse reductive dehalogenase-homologous genes in deep subseafloor sedimentary metagenomes.</title>
        <authorList>
            <person name="Kawai M."/>
            <person name="Futagami T."/>
            <person name="Toyoda A."/>
            <person name="Takaki Y."/>
            <person name="Nishi S."/>
            <person name="Hori S."/>
            <person name="Arai W."/>
            <person name="Tsubouchi T."/>
            <person name="Morono Y."/>
            <person name="Uchiyama I."/>
            <person name="Ito T."/>
            <person name="Fujiyama A."/>
            <person name="Inagaki F."/>
            <person name="Takami H."/>
        </authorList>
    </citation>
    <scope>NUCLEOTIDE SEQUENCE</scope>
    <source>
        <strain evidence="1">Expedition CK06-06</strain>
    </source>
</reference>
<sequence length="61" mass="7172">MVINLKTKTEFLKDFQQKIIQGRKLLHLANHLWADRLLTDLYFEYNTEAPIQPIFSLPDAA</sequence>
<evidence type="ECO:0000313" key="1">
    <source>
        <dbReference type="EMBL" id="GAI30015.1"/>
    </source>
</evidence>
<gene>
    <name evidence="1" type="ORF">S06H3_24992</name>
</gene>
<proteinExistence type="predicted"/>
<dbReference type="AlphaFoldDB" id="X1NTB8"/>